<organism evidence="3">
    <name type="scientific">Anopheles atroparvus</name>
    <name type="common">European mosquito</name>
    <dbReference type="NCBI Taxonomy" id="41427"/>
    <lineage>
        <taxon>Eukaryota</taxon>
        <taxon>Metazoa</taxon>
        <taxon>Ecdysozoa</taxon>
        <taxon>Arthropoda</taxon>
        <taxon>Hexapoda</taxon>
        <taxon>Insecta</taxon>
        <taxon>Pterygota</taxon>
        <taxon>Neoptera</taxon>
        <taxon>Endopterygota</taxon>
        <taxon>Diptera</taxon>
        <taxon>Nematocera</taxon>
        <taxon>Culicoidea</taxon>
        <taxon>Culicidae</taxon>
        <taxon>Anophelinae</taxon>
        <taxon>Anopheles</taxon>
    </lineage>
</organism>
<feature type="chain" id="PRO_5043399839" evidence="2">
    <location>
        <begin position="30"/>
        <end position="650"/>
    </location>
</feature>
<evidence type="ECO:0000256" key="2">
    <source>
        <dbReference type="SAM" id="SignalP"/>
    </source>
</evidence>
<feature type="region of interest" description="Disordered" evidence="1">
    <location>
        <begin position="402"/>
        <end position="440"/>
    </location>
</feature>
<feature type="compositionally biased region" description="Polar residues" evidence="1">
    <location>
        <begin position="80"/>
        <end position="100"/>
    </location>
</feature>
<feature type="compositionally biased region" description="Polar residues" evidence="1">
    <location>
        <begin position="426"/>
        <end position="439"/>
    </location>
</feature>
<feature type="compositionally biased region" description="Polar residues" evidence="1">
    <location>
        <begin position="265"/>
        <end position="274"/>
    </location>
</feature>
<name>A0A182IPK2_ANOAO</name>
<dbReference type="EnsemblMetazoa" id="AATE003035-RA">
    <property type="protein sequence ID" value="AATE003035-PA.1"/>
    <property type="gene ID" value="AATE003035"/>
</dbReference>
<feature type="signal peptide" evidence="2">
    <location>
        <begin position="1"/>
        <end position="29"/>
    </location>
</feature>
<feature type="compositionally biased region" description="Low complexity" evidence="1">
    <location>
        <begin position="50"/>
        <end position="60"/>
    </location>
</feature>
<protein>
    <submittedName>
        <fullName evidence="3">Uncharacterized protein</fullName>
    </submittedName>
</protein>
<evidence type="ECO:0000313" key="3">
    <source>
        <dbReference type="EnsemblMetazoa" id="AATE003035-PA.1"/>
    </source>
</evidence>
<keyword evidence="2" id="KW-0732">Signal</keyword>
<dbReference type="VEuPathDB" id="VectorBase:AATE003035"/>
<reference evidence="3" key="1">
    <citation type="submission" date="2022-08" db="UniProtKB">
        <authorList>
            <consortium name="EnsemblMetazoa"/>
        </authorList>
    </citation>
    <scope>IDENTIFICATION</scope>
    <source>
        <strain evidence="3">EBRO</strain>
    </source>
</reference>
<feature type="region of interest" description="Disordered" evidence="1">
    <location>
        <begin position="47"/>
        <end position="145"/>
    </location>
</feature>
<dbReference type="AlphaFoldDB" id="A0A182IPK2"/>
<feature type="compositionally biased region" description="Low complexity" evidence="1">
    <location>
        <begin position="108"/>
        <end position="122"/>
    </location>
</feature>
<feature type="compositionally biased region" description="Low complexity" evidence="1">
    <location>
        <begin position="357"/>
        <end position="370"/>
    </location>
</feature>
<feature type="region of interest" description="Disordered" evidence="1">
    <location>
        <begin position="265"/>
        <end position="286"/>
    </location>
</feature>
<accession>A0A182IPK2</accession>
<feature type="region of interest" description="Disordered" evidence="1">
    <location>
        <begin position="494"/>
        <end position="514"/>
    </location>
</feature>
<feature type="compositionally biased region" description="Low complexity" evidence="1">
    <location>
        <begin position="404"/>
        <end position="425"/>
    </location>
</feature>
<feature type="compositionally biased region" description="Pro residues" evidence="1">
    <location>
        <begin position="123"/>
        <end position="137"/>
    </location>
</feature>
<evidence type="ECO:0000256" key="1">
    <source>
        <dbReference type="SAM" id="MobiDB-lite"/>
    </source>
</evidence>
<proteinExistence type="predicted"/>
<sequence>MRSVRQLVICELTWCLLSGLFLLVPSVRTIEVHEDVNEGPIGVHLRLNVSTSPSSSTTAAADKRNVNDPPPPPTLPALLNSDNFTTTTFPSNHKQHSGPNIPTIALRPATSSATPEAPTTSTTPPPHASGPLPPATRAPPSAGLSSFRAAGSVAIVNDRSAQHQISGYRKRQLYASAVLQRNSSRFNEQPSSSIDGQFTKEFIPSPEVVPFFHEDNNSPTAVGQVFAQGNFVPTSGGGVVDAPYPTGGLADGDSKWYAGFGHGYTTATGKSQPRPSGVDESPGKWDHKFTWHRHREHNAVQFPQDARTVPVFPSPKGKWKWIPEDDDEAREEPAPVSGQRKPSATPFSSSGGGGVESSGSAGSVEEQQQQQQPYFGKYYLTHPSVKTHPYSFERAPVEAFPSPTTFSSDGGTVSTSGVIVGNSSSETSGDEQNQSNGSTDVKLVGKEGAHLKSVSPWKKIIHVLSAAIPIGLLISALTPQVVYINPNATQPPIQLQTPTPISGAGPTSGGLRQRSLGPEAARMLLAARGLGTDPLALVKLFHKLAALERDVAQPSGEGFDGNNRLLDASNLHRQQQTKLQGCDWKLLCQLARQGMLPGSDALHQTLWNIASETPVETLEQLGLEEVFRIIRSGDCDLLQRTCDQDTRDAQ</sequence>
<feature type="region of interest" description="Disordered" evidence="1">
    <location>
        <begin position="298"/>
        <end position="370"/>
    </location>
</feature>